<dbReference type="EMBL" id="LVVZ01000032">
    <property type="protein sequence ID" value="OKL42815.1"/>
    <property type="molecule type" value="Genomic_DNA"/>
</dbReference>
<dbReference type="InterPro" id="IPR038076">
    <property type="entry name" value="MgtE_N_sf"/>
</dbReference>
<dbReference type="InterPro" id="IPR046342">
    <property type="entry name" value="CBS_dom_sf"/>
</dbReference>
<name>A0A1U7JDN4_9HYPH</name>
<evidence type="ECO:0000256" key="7">
    <source>
        <dbReference type="ARBA" id="ARBA00023136"/>
    </source>
</evidence>
<evidence type="ECO:0000256" key="2">
    <source>
        <dbReference type="ARBA" id="ARBA00009749"/>
    </source>
</evidence>
<dbReference type="Gene3D" id="1.10.357.20">
    <property type="entry name" value="SLC41 divalent cation transporters, integral membrane domain"/>
    <property type="match status" value="1"/>
</dbReference>
<dbReference type="Gene3D" id="3.10.580.10">
    <property type="entry name" value="CBS-domain"/>
    <property type="match status" value="1"/>
</dbReference>
<evidence type="ECO:0000256" key="3">
    <source>
        <dbReference type="ARBA" id="ARBA00022448"/>
    </source>
</evidence>
<evidence type="ECO:0000256" key="1">
    <source>
        <dbReference type="ARBA" id="ARBA00004141"/>
    </source>
</evidence>
<dbReference type="STRING" id="197461.A3843_16725"/>
<dbReference type="InterPro" id="IPR006667">
    <property type="entry name" value="SLC41_membr_dom"/>
</dbReference>
<dbReference type="SUPFAM" id="SSF161093">
    <property type="entry name" value="MgtE membrane domain-like"/>
    <property type="match status" value="1"/>
</dbReference>
<organism evidence="11 12">
    <name type="scientific">Pseudovibrio exalbescens</name>
    <dbReference type="NCBI Taxonomy" id="197461"/>
    <lineage>
        <taxon>Bacteria</taxon>
        <taxon>Pseudomonadati</taxon>
        <taxon>Pseudomonadota</taxon>
        <taxon>Alphaproteobacteria</taxon>
        <taxon>Hyphomicrobiales</taxon>
        <taxon>Stappiaceae</taxon>
        <taxon>Pseudovibrio</taxon>
    </lineage>
</organism>
<comment type="subunit">
    <text evidence="9">Homodimer.</text>
</comment>
<dbReference type="CDD" id="cd04606">
    <property type="entry name" value="CBS_pair_Mg_transporter"/>
    <property type="match status" value="1"/>
</dbReference>
<keyword evidence="6 9" id="KW-1133">Transmembrane helix</keyword>
<dbReference type="NCBIfam" id="TIGR00400">
    <property type="entry name" value="mgtE"/>
    <property type="match status" value="1"/>
</dbReference>
<dbReference type="SUPFAM" id="SSF54631">
    <property type="entry name" value="CBS-domain pair"/>
    <property type="match status" value="1"/>
</dbReference>
<keyword evidence="3 9" id="KW-0813">Transport</keyword>
<proteinExistence type="inferred from homology"/>
<dbReference type="GO" id="GO:0015095">
    <property type="term" value="F:magnesium ion transmembrane transporter activity"/>
    <property type="evidence" value="ECO:0007669"/>
    <property type="project" value="UniProtKB-UniRule"/>
</dbReference>
<dbReference type="PANTHER" id="PTHR43773:SF1">
    <property type="entry name" value="MAGNESIUM TRANSPORTER MGTE"/>
    <property type="match status" value="1"/>
</dbReference>
<dbReference type="GO" id="GO:0046872">
    <property type="term" value="F:metal ion binding"/>
    <property type="evidence" value="ECO:0007669"/>
    <property type="project" value="UniProtKB-KW"/>
</dbReference>
<feature type="transmembrane region" description="Helical" evidence="9">
    <location>
        <begin position="300"/>
        <end position="320"/>
    </location>
</feature>
<accession>A0A1U7JDN4</accession>
<feature type="transmembrane region" description="Helical" evidence="9">
    <location>
        <begin position="403"/>
        <end position="423"/>
    </location>
</feature>
<evidence type="ECO:0000256" key="6">
    <source>
        <dbReference type="ARBA" id="ARBA00022989"/>
    </source>
</evidence>
<dbReference type="Pfam" id="PF03448">
    <property type="entry name" value="MgtE_N"/>
    <property type="match status" value="1"/>
</dbReference>
<comment type="function">
    <text evidence="9">Acts as a magnesium transporter.</text>
</comment>
<keyword evidence="9" id="KW-0479">Metal-binding</keyword>
<evidence type="ECO:0000259" key="10">
    <source>
        <dbReference type="PROSITE" id="PS51371"/>
    </source>
</evidence>
<evidence type="ECO:0000256" key="4">
    <source>
        <dbReference type="ARBA" id="ARBA00022692"/>
    </source>
</evidence>
<comment type="caution">
    <text evidence="11">The sequence shown here is derived from an EMBL/GenBank/DDBJ whole genome shotgun (WGS) entry which is preliminary data.</text>
</comment>
<sequence>MKETDAAAPTDLAVRDENGHLNADWIQAVETAVKANDAEHVQELAGDLHAADSGELIETLSREDRVALVQLLGEGFDYTALTEMDEPVRLQLLEDLPPDAVAQGIGELESDDAVFILEDMEQAEQDMILAELPSVESSQLRRALEYPEDTAGRLVQTDFIALPPFWTVGQVIDYLRSATDLPERFYEIYVVDPGFRLLGAVSLDKLLATKRSKKISKIMEETRHLVRVNEDQEAVARKFERYNLVSLAVTDDADRLVGIITVDDIVDVIQEEAEEDMMGLAGVGDEEISDSVFETARSRITWLVVNVFTALLAATVISMFENTIDVMVALAVLMPIVASMGGNSGTQTMAVTVRAIATQDLNKRNLWRVLRRELLVGLMNGIGLGILIGIIAATWFANPELGVVIATAVLLNTVCSALFGLLVPMTLNRLGVDPALASSVFVTMITDVVGFFSFLFLAAWWFGLPF</sequence>
<evidence type="ECO:0000313" key="11">
    <source>
        <dbReference type="EMBL" id="OKL42815.1"/>
    </source>
</evidence>
<evidence type="ECO:0000256" key="8">
    <source>
        <dbReference type="PROSITE-ProRule" id="PRU00703"/>
    </source>
</evidence>
<reference evidence="11 12" key="1">
    <citation type="submission" date="2016-03" db="EMBL/GenBank/DDBJ databases">
        <title>Genome sequence of Nesiotobacter sp. nov., a moderately halophilic alphaproteobacterium isolated from the Yellow Sea, China.</title>
        <authorList>
            <person name="Zhang G."/>
            <person name="Zhang R."/>
        </authorList>
    </citation>
    <scope>NUCLEOTIDE SEQUENCE [LARGE SCALE GENOMIC DNA]</scope>
    <source>
        <strain evidence="11 12">WB1-6</strain>
    </source>
</reference>
<feature type="domain" description="CBS" evidence="10">
    <location>
        <begin position="219"/>
        <end position="275"/>
    </location>
</feature>
<keyword evidence="12" id="KW-1185">Reference proteome</keyword>
<dbReference type="Pfam" id="PF00571">
    <property type="entry name" value="CBS"/>
    <property type="match status" value="1"/>
</dbReference>
<dbReference type="InterPro" id="IPR036739">
    <property type="entry name" value="SLC41_membr_dom_sf"/>
</dbReference>
<keyword evidence="7 9" id="KW-0472">Membrane</keyword>
<feature type="transmembrane region" description="Helical" evidence="9">
    <location>
        <begin position="374"/>
        <end position="397"/>
    </location>
</feature>
<dbReference type="RefSeq" id="WP_028481894.1">
    <property type="nucleotide sequence ID" value="NZ_LVVZ01000032.1"/>
</dbReference>
<evidence type="ECO:0000313" key="12">
    <source>
        <dbReference type="Proteomes" id="UP000185783"/>
    </source>
</evidence>
<dbReference type="Proteomes" id="UP000185783">
    <property type="component" value="Unassembled WGS sequence"/>
</dbReference>
<comment type="similarity">
    <text evidence="2 9">Belongs to the SLC41A transporter family.</text>
</comment>
<dbReference type="Pfam" id="PF01769">
    <property type="entry name" value="MgtE"/>
    <property type="match status" value="1"/>
</dbReference>
<keyword evidence="8" id="KW-0129">CBS domain</keyword>
<keyword evidence="4 9" id="KW-0812">Transmembrane</keyword>
<dbReference type="OrthoDB" id="9790355at2"/>
<dbReference type="Gene3D" id="1.25.60.10">
    <property type="entry name" value="MgtE N-terminal domain-like"/>
    <property type="match status" value="1"/>
</dbReference>
<keyword evidence="5 9" id="KW-0460">Magnesium</keyword>
<evidence type="ECO:0000256" key="9">
    <source>
        <dbReference type="RuleBase" id="RU362011"/>
    </source>
</evidence>
<protein>
    <recommendedName>
        <fullName evidence="9">Magnesium transporter MgtE</fullName>
    </recommendedName>
</protein>
<dbReference type="SUPFAM" id="SSF158791">
    <property type="entry name" value="MgtE N-terminal domain-like"/>
    <property type="match status" value="1"/>
</dbReference>
<feature type="transmembrane region" description="Helical" evidence="9">
    <location>
        <begin position="435"/>
        <end position="462"/>
    </location>
</feature>
<dbReference type="AlphaFoldDB" id="A0A1U7JDN4"/>
<dbReference type="PANTHER" id="PTHR43773">
    <property type="entry name" value="MAGNESIUM TRANSPORTER MGTE"/>
    <property type="match status" value="1"/>
</dbReference>
<dbReference type="InterPro" id="IPR000644">
    <property type="entry name" value="CBS_dom"/>
</dbReference>
<comment type="subcellular location">
    <subcellularLocation>
        <location evidence="9">Cell membrane</location>
        <topology evidence="9">Multi-pass membrane protein</topology>
    </subcellularLocation>
    <subcellularLocation>
        <location evidence="1">Membrane</location>
        <topology evidence="1">Multi-pass membrane protein</topology>
    </subcellularLocation>
</comment>
<dbReference type="PROSITE" id="PS51371">
    <property type="entry name" value="CBS"/>
    <property type="match status" value="1"/>
</dbReference>
<gene>
    <name evidence="11" type="ORF">A3843_16725</name>
</gene>
<dbReference type="GO" id="GO:0005886">
    <property type="term" value="C:plasma membrane"/>
    <property type="evidence" value="ECO:0007669"/>
    <property type="project" value="UniProtKB-SubCell"/>
</dbReference>
<dbReference type="SMART" id="SM00116">
    <property type="entry name" value="CBS"/>
    <property type="match status" value="2"/>
</dbReference>
<dbReference type="SMART" id="SM00924">
    <property type="entry name" value="MgtE_N"/>
    <property type="match status" value="1"/>
</dbReference>
<dbReference type="InterPro" id="IPR006669">
    <property type="entry name" value="MgtE_transporter"/>
</dbReference>
<dbReference type="InterPro" id="IPR006668">
    <property type="entry name" value="Mg_transptr_MgtE_intracell_dom"/>
</dbReference>
<feature type="transmembrane region" description="Helical" evidence="9">
    <location>
        <begin position="326"/>
        <end position="353"/>
    </location>
</feature>
<keyword evidence="9" id="KW-1003">Cell membrane</keyword>
<evidence type="ECO:0000256" key="5">
    <source>
        <dbReference type="ARBA" id="ARBA00022842"/>
    </source>
</evidence>